<dbReference type="GO" id="GO:0031047">
    <property type="term" value="P:regulatory ncRNA-mediated gene silencing"/>
    <property type="evidence" value="ECO:0007669"/>
    <property type="project" value="InterPro"/>
</dbReference>
<organism evidence="2">
    <name type="scientific">Tanacetum cinerariifolium</name>
    <name type="common">Dalmatian daisy</name>
    <name type="synonym">Chrysanthemum cinerariifolium</name>
    <dbReference type="NCBI Taxonomy" id="118510"/>
    <lineage>
        <taxon>Eukaryota</taxon>
        <taxon>Viridiplantae</taxon>
        <taxon>Streptophyta</taxon>
        <taxon>Embryophyta</taxon>
        <taxon>Tracheophyta</taxon>
        <taxon>Spermatophyta</taxon>
        <taxon>Magnoliopsida</taxon>
        <taxon>eudicotyledons</taxon>
        <taxon>Gunneridae</taxon>
        <taxon>Pentapetalae</taxon>
        <taxon>asterids</taxon>
        <taxon>campanulids</taxon>
        <taxon>Asterales</taxon>
        <taxon>Asteraceae</taxon>
        <taxon>Asteroideae</taxon>
        <taxon>Anthemideae</taxon>
        <taxon>Anthemidinae</taxon>
        <taxon>Tanacetum</taxon>
    </lineage>
</organism>
<dbReference type="EMBL" id="BKCJ010547466">
    <property type="protein sequence ID" value="GFB07910.1"/>
    <property type="molecule type" value="Genomic_DNA"/>
</dbReference>
<dbReference type="PANTHER" id="PTHR46619">
    <property type="entry name" value="RNA RECOGNITION MOTIF XS DOMAIN PROTEIN-RELATED"/>
    <property type="match status" value="1"/>
</dbReference>
<proteinExistence type="predicted"/>
<dbReference type="InterPro" id="IPR005380">
    <property type="entry name" value="XS_domain"/>
</dbReference>
<dbReference type="Pfam" id="PF03468">
    <property type="entry name" value="XS"/>
    <property type="match status" value="1"/>
</dbReference>
<reference evidence="2" key="1">
    <citation type="journal article" date="2019" name="Sci. Rep.">
        <title>Draft genome of Tanacetum cinerariifolium, the natural source of mosquito coil.</title>
        <authorList>
            <person name="Yamashiro T."/>
            <person name="Shiraishi A."/>
            <person name="Satake H."/>
            <person name="Nakayama K."/>
        </authorList>
    </citation>
    <scope>NUCLEOTIDE SEQUENCE</scope>
</reference>
<sequence>FGFTTGKSKSMFDREGHMGTTVVHFANDPSGLKDAMRLADFFEKQKNGRTSWASIQSSFRPRKDDEKEPNFVKLDKRILEKERILYGYLGIVFDLEGVDFDTRKKVTIESKREKAQPHW</sequence>
<dbReference type="PANTHER" id="PTHR46619:SF3">
    <property type="entry name" value="RNA RECOGNITION MOTIF XS DOMAIN PROTEIN"/>
    <property type="match status" value="1"/>
</dbReference>
<evidence type="ECO:0000259" key="1">
    <source>
        <dbReference type="Pfam" id="PF03468"/>
    </source>
</evidence>
<dbReference type="Gene3D" id="3.30.70.2890">
    <property type="entry name" value="XS domain"/>
    <property type="match status" value="1"/>
</dbReference>
<feature type="non-terminal residue" evidence="2">
    <location>
        <position position="1"/>
    </location>
</feature>
<protein>
    <submittedName>
        <fullName evidence="2">XS domain-containing protein</fullName>
    </submittedName>
</protein>
<gene>
    <name evidence="2" type="ORF">Tci_679881</name>
</gene>
<dbReference type="InterPro" id="IPR038588">
    <property type="entry name" value="XS_domain_sf"/>
</dbReference>
<evidence type="ECO:0000313" key="2">
    <source>
        <dbReference type="EMBL" id="GFB07910.1"/>
    </source>
</evidence>
<feature type="domain" description="XS" evidence="1">
    <location>
        <begin position="3"/>
        <end position="94"/>
    </location>
</feature>
<dbReference type="AlphaFoldDB" id="A0A699KVH5"/>
<name>A0A699KVH5_TANCI</name>
<comment type="caution">
    <text evidence="2">The sequence shown here is derived from an EMBL/GenBank/DDBJ whole genome shotgun (WGS) entry which is preliminary data.</text>
</comment>
<accession>A0A699KVH5</accession>